<keyword evidence="1" id="KW-0378">Hydrolase</keyword>
<dbReference type="InterPro" id="IPR044846">
    <property type="entry name" value="GH10"/>
</dbReference>
<organism evidence="3 4">
    <name type="scientific">Crassostrea virginica</name>
    <name type="common">Eastern oyster</name>
    <dbReference type="NCBI Taxonomy" id="6565"/>
    <lineage>
        <taxon>Eukaryota</taxon>
        <taxon>Metazoa</taxon>
        <taxon>Spiralia</taxon>
        <taxon>Lophotrochozoa</taxon>
        <taxon>Mollusca</taxon>
        <taxon>Bivalvia</taxon>
        <taxon>Autobranchia</taxon>
        <taxon>Pteriomorphia</taxon>
        <taxon>Ostreida</taxon>
        <taxon>Ostreoidea</taxon>
        <taxon>Ostreidae</taxon>
        <taxon>Crassostrea</taxon>
    </lineage>
</organism>
<evidence type="ECO:0000313" key="4">
    <source>
        <dbReference type="RefSeq" id="XP_022309525.1"/>
    </source>
</evidence>
<dbReference type="AlphaFoldDB" id="A0A8B8C1S2"/>
<keyword evidence="3" id="KW-1185">Reference proteome</keyword>
<evidence type="ECO:0000313" key="3">
    <source>
        <dbReference type="Proteomes" id="UP000694844"/>
    </source>
</evidence>
<proteinExistence type="predicted"/>
<feature type="domain" description="CBM-cenC" evidence="2">
    <location>
        <begin position="175"/>
        <end position="308"/>
    </location>
</feature>
<dbReference type="PANTHER" id="PTHR31490:SF1">
    <property type="entry name" value="ENDO-1,4-BETA-XYLANASE 1"/>
    <property type="match status" value="1"/>
</dbReference>
<gene>
    <name evidence="4" type="primary">LOC111115173</name>
</gene>
<sequence length="409" mass="45882">MTTLLPPLTGDSSCTFGTQQLAHSSSLLVCSLPDIIMAPVEINAQLLTMHRTSKRLLMVSPVESCWSGAQSEANDESRYQLRLVLRSFRVVRLRKSYGTSNVRNMAGDDAYVLITKKGSYDSTKEAMTKREGKGQEKMAKIYHHDNGITFTVGSRVNTSRNNNSFTFAKSEEDMELLMNADFESAAVSENWLCPGCTMASHSNDTYHGNRSVLVTDRRNPYSSPQQRVKVTPGYNYVYTTYFKLLNLPAGVPYITLKLTANIKINGSSKYVGIGLMPLQQVKYGWTEFGGDFLAPAGATTAQVYINIESTEVNFLQDFASMKRIKPNPFWMQHANSRINNIRKAPISFRLEGTPMQDIEIEISQQKSAYPFGTAIKLDKFNVPKYQFFTTLCSKFQLGGDSKQTKMVRD</sequence>
<dbReference type="SUPFAM" id="SSF49785">
    <property type="entry name" value="Galactose-binding domain-like"/>
    <property type="match status" value="1"/>
</dbReference>
<dbReference type="InterPro" id="IPR008979">
    <property type="entry name" value="Galactose-bd-like_sf"/>
</dbReference>
<dbReference type="Pfam" id="PF02018">
    <property type="entry name" value="CBM_4_9"/>
    <property type="match status" value="1"/>
</dbReference>
<protein>
    <submittedName>
        <fullName evidence="4">Uncharacterized protein LOC111115173</fullName>
    </submittedName>
</protein>
<dbReference type="KEGG" id="cvn:111115173"/>
<evidence type="ECO:0000256" key="1">
    <source>
        <dbReference type="ARBA" id="ARBA00022801"/>
    </source>
</evidence>
<dbReference type="InterPro" id="IPR003305">
    <property type="entry name" value="CenC_carb-bd"/>
</dbReference>
<dbReference type="GeneID" id="111115173"/>
<dbReference type="PANTHER" id="PTHR31490">
    <property type="entry name" value="GLYCOSYL HYDROLASE"/>
    <property type="match status" value="1"/>
</dbReference>
<dbReference type="Proteomes" id="UP000694844">
    <property type="component" value="Chromosome 9"/>
</dbReference>
<dbReference type="RefSeq" id="XP_022309525.1">
    <property type="nucleotide sequence ID" value="XM_022453817.1"/>
</dbReference>
<reference evidence="4" key="1">
    <citation type="submission" date="2025-08" db="UniProtKB">
        <authorList>
            <consortium name="RefSeq"/>
        </authorList>
    </citation>
    <scope>IDENTIFICATION</scope>
    <source>
        <tissue evidence="4">Whole sample</tissue>
    </source>
</reference>
<dbReference type="GO" id="GO:0005975">
    <property type="term" value="P:carbohydrate metabolic process"/>
    <property type="evidence" value="ECO:0007669"/>
    <property type="project" value="InterPro"/>
</dbReference>
<dbReference type="GO" id="GO:0004553">
    <property type="term" value="F:hydrolase activity, hydrolyzing O-glycosyl compounds"/>
    <property type="evidence" value="ECO:0007669"/>
    <property type="project" value="InterPro"/>
</dbReference>
<name>A0A8B8C1S2_CRAVI</name>
<accession>A0A8B8C1S2</accession>
<evidence type="ECO:0000259" key="2">
    <source>
        <dbReference type="Pfam" id="PF02018"/>
    </source>
</evidence>
<dbReference type="Gene3D" id="2.60.120.260">
    <property type="entry name" value="Galactose-binding domain-like"/>
    <property type="match status" value="1"/>
</dbReference>
<dbReference type="OrthoDB" id="3055998at2759"/>